<name>A0AAF5DE22_STRER</name>
<dbReference type="Gene3D" id="3.40.605.10">
    <property type="entry name" value="Aldehyde Dehydrogenase, Chain A, domain 1"/>
    <property type="match status" value="1"/>
</dbReference>
<feature type="region of interest" description="Disordered" evidence="5">
    <location>
        <begin position="1476"/>
        <end position="1506"/>
    </location>
</feature>
<dbReference type="AlphaFoldDB" id="A0AAF5DE22"/>
<reference evidence="9" key="1">
    <citation type="submission" date="2024-02" db="UniProtKB">
        <authorList>
            <consortium name="WormBaseParasite"/>
        </authorList>
    </citation>
    <scope>IDENTIFICATION</scope>
</reference>
<dbReference type="InterPro" id="IPR016162">
    <property type="entry name" value="Ald_DH_N"/>
</dbReference>
<dbReference type="SUPFAM" id="SSF53720">
    <property type="entry name" value="ALDH-like"/>
    <property type="match status" value="1"/>
</dbReference>
<keyword evidence="6" id="KW-0472">Membrane</keyword>
<dbReference type="InterPro" id="IPR016163">
    <property type="entry name" value="Ald_DH_C"/>
</dbReference>
<dbReference type="GO" id="GO:0004029">
    <property type="term" value="F:aldehyde dehydrogenase (NAD+) activity"/>
    <property type="evidence" value="ECO:0007669"/>
    <property type="project" value="TreeGrafter"/>
</dbReference>
<evidence type="ECO:0000259" key="7">
    <source>
        <dbReference type="PROSITE" id="PS50897"/>
    </source>
</evidence>
<feature type="transmembrane region" description="Helical" evidence="6">
    <location>
        <begin position="1368"/>
        <end position="1388"/>
    </location>
</feature>
<dbReference type="Proteomes" id="UP000035681">
    <property type="component" value="Unplaced"/>
</dbReference>
<dbReference type="SMART" id="SM01088">
    <property type="entry name" value="Col_cuticle_N"/>
    <property type="match status" value="1"/>
</dbReference>
<keyword evidence="3" id="KW-0560">Oxidoreductase</keyword>
<dbReference type="InterPro" id="IPR015590">
    <property type="entry name" value="Aldehyde_DH_dom"/>
</dbReference>
<dbReference type="Pfam" id="PF01484">
    <property type="entry name" value="Col_cuticle_N"/>
    <property type="match status" value="1"/>
</dbReference>
<feature type="region of interest" description="Disordered" evidence="5">
    <location>
        <begin position="1521"/>
        <end position="1697"/>
    </location>
</feature>
<dbReference type="Pfam" id="PF01391">
    <property type="entry name" value="Collagen"/>
    <property type="match status" value="1"/>
</dbReference>
<keyword evidence="2" id="KW-0677">Repeat</keyword>
<dbReference type="GO" id="GO:0005634">
    <property type="term" value="C:nucleus"/>
    <property type="evidence" value="ECO:0007669"/>
    <property type="project" value="InterPro"/>
</dbReference>
<dbReference type="InterPro" id="IPR002486">
    <property type="entry name" value="Col_cuticle_N"/>
</dbReference>
<dbReference type="GO" id="GO:0006081">
    <property type="term" value="P:aldehyde metabolic process"/>
    <property type="evidence" value="ECO:0007669"/>
    <property type="project" value="InterPro"/>
</dbReference>
<keyword evidence="6" id="KW-0812">Transmembrane</keyword>
<evidence type="ECO:0000256" key="4">
    <source>
        <dbReference type="ARBA" id="ARBA00023027"/>
    </source>
</evidence>
<comment type="similarity">
    <text evidence="1">Belongs to the aldehyde dehydrogenase family.</text>
</comment>
<dbReference type="InterPro" id="IPR013144">
    <property type="entry name" value="CRA_dom"/>
</dbReference>
<dbReference type="PROSITE" id="PS00070">
    <property type="entry name" value="ALDEHYDE_DEHYDR_CYS"/>
    <property type="match status" value="1"/>
</dbReference>
<dbReference type="InterPro" id="IPR012394">
    <property type="entry name" value="Aldehyde_DH_NAD(P)"/>
</dbReference>
<proteinExistence type="inferred from homology"/>
<keyword evidence="4" id="KW-0520">NAD</keyword>
<evidence type="ECO:0000256" key="5">
    <source>
        <dbReference type="SAM" id="MobiDB-lite"/>
    </source>
</evidence>
<evidence type="ECO:0000256" key="6">
    <source>
        <dbReference type="SAM" id="Phobius"/>
    </source>
</evidence>
<dbReference type="InterPro" id="IPR016160">
    <property type="entry name" value="Ald_DH_CS_CYS"/>
</dbReference>
<dbReference type="Pfam" id="PF00171">
    <property type="entry name" value="Aldedh"/>
    <property type="match status" value="1"/>
</dbReference>
<dbReference type="SMART" id="SM00668">
    <property type="entry name" value="CTLH"/>
    <property type="match status" value="1"/>
</dbReference>
<dbReference type="InterPro" id="IPR006594">
    <property type="entry name" value="LisH"/>
</dbReference>
<dbReference type="FunFam" id="3.40.605.10:FF:000004">
    <property type="entry name" value="Aldehyde dehydrogenase"/>
    <property type="match status" value="1"/>
</dbReference>
<keyword evidence="8" id="KW-1185">Reference proteome</keyword>
<feature type="region of interest" description="Disordered" evidence="5">
    <location>
        <begin position="1"/>
        <end position="22"/>
    </location>
</feature>
<dbReference type="Pfam" id="PF10607">
    <property type="entry name" value="CTLH"/>
    <property type="match status" value="1"/>
</dbReference>
<dbReference type="PANTHER" id="PTHR43570">
    <property type="entry name" value="ALDEHYDE DEHYDROGENASE"/>
    <property type="match status" value="1"/>
</dbReference>
<dbReference type="PROSITE" id="PS50897">
    <property type="entry name" value="CTLH"/>
    <property type="match status" value="1"/>
</dbReference>
<dbReference type="InterPro" id="IPR024964">
    <property type="entry name" value="CTLH/CRA"/>
</dbReference>
<dbReference type="GO" id="GO:0042302">
    <property type="term" value="F:structural constituent of cuticle"/>
    <property type="evidence" value="ECO:0007669"/>
    <property type="project" value="InterPro"/>
</dbReference>
<feature type="compositionally biased region" description="Low complexity" evidence="5">
    <location>
        <begin position="1595"/>
        <end position="1613"/>
    </location>
</feature>
<dbReference type="GO" id="GO:0045892">
    <property type="term" value="P:negative regulation of DNA-templated transcription"/>
    <property type="evidence" value="ECO:0007669"/>
    <property type="project" value="InterPro"/>
</dbReference>
<dbReference type="PANTHER" id="PTHR43570:SF16">
    <property type="entry name" value="ALDEHYDE DEHYDROGENASE TYPE III, ISOFORM Q"/>
    <property type="match status" value="1"/>
</dbReference>
<dbReference type="InterPro" id="IPR006595">
    <property type="entry name" value="CTLH_C"/>
</dbReference>
<accession>A0AAF5DE22</accession>
<dbReference type="GO" id="GO:0005737">
    <property type="term" value="C:cytoplasm"/>
    <property type="evidence" value="ECO:0007669"/>
    <property type="project" value="TreeGrafter"/>
</dbReference>
<dbReference type="InterPro" id="IPR008160">
    <property type="entry name" value="Collagen"/>
</dbReference>
<organism evidence="8 9">
    <name type="scientific">Strongyloides stercoralis</name>
    <name type="common">Threadworm</name>
    <dbReference type="NCBI Taxonomy" id="6248"/>
    <lineage>
        <taxon>Eukaryota</taxon>
        <taxon>Metazoa</taxon>
        <taxon>Ecdysozoa</taxon>
        <taxon>Nematoda</taxon>
        <taxon>Chromadorea</taxon>
        <taxon>Rhabditida</taxon>
        <taxon>Tylenchina</taxon>
        <taxon>Panagrolaimomorpha</taxon>
        <taxon>Strongyloidoidea</taxon>
        <taxon>Strongyloididae</taxon>
        <taxon>Strongyloides</taxon>
    </lineage>
</organism>
<evidence type="ECO:0000313" key="9">
    <source>
        <dbReference type="WBParaSite" id="TCONS_00010629.p1"/>
    </source>
</evidence>
<dbReference type="InterPro" id="IPR010405">
    <property type="entry name" value="COBRA1"/>
</dbReference>
<dbReference type="SMART" id="SM00757">
    <property type="entry name" value="CRA"/>
    <property type="match status" value="1"/>
</dbReference>
<sequence length="1697" mass="191768">RKMSPPPDSGSSRMNYSPGHPPFKLLKELIKPREKPTTPKKEADMGWLQKQRLIYDNKIPDEYQEELVLDYMIKAGYLDAAESFCQEIGRPFNVKMYELLPERMKIRSLIANGKIGESIEVIQCTLPEFFEQNSQTYFMMRLQELTELIRERRTQEAMDFAQEHIIPIAESNESCIPTMEETFALLAYDNPEKSPFGYLLDKKKLQSLAYNVNTAILRLKKFEDKPIMENIIKLVIFFAAQMDDKPLVEEPEVMNKSDTLQMASNPFSYSEELERKQLVSARSISKARKKSNIKETIRFVQQACNINVGAPLDPIFQILDYHGLRRHDIYEKIFKALEEKMIQTIKILGSVRCYESQVKIEKILSRTFDLHKVPSMKPIVLEALKFAERVDEKYLPEIMENRDLYEACCVTVKQQIWYCNLELFKEEVFKIFDEYIRKKEKIVLYLDSNALNFFNFETSRARKKWKEVVMLGEMAGDSIELYNQLMFLIQQRFMETGCFHYCSLKVEVMVVVFERRQPLDDETIVSQFACNLDAYVRDRQLESHAISKIRSIFEPSKQNPKDPTYRSLNELEFFAEMAMIACDPHITHFICNYIIKIIYENASTKHKMPRDQHVLHVLIKLLHLGACAYKAVTILGNGEIISTDEAFEGLQDVNSEIYTKFLPEFTCLIIDDLINDTFIQNNLLSRDSFPQILKYNTPISEQLVNFLEEDRVCALIWMFYYVEILPKGKTIHSTETMNKYLDKLKILNDNLIYQTPWTNFLVQRVICSSGIFDGYLNPGSYLHLFLDQIICSQMEHRLEAKYFLLRFVCYAKTVLGEWMTKKYLERLNPKVLIAEGSCIFGEEDKINYLEAYDKILKKLAPKTVTIDYKEEGNKKKMDFKGIVDKLRENFENGCIESCEKRKEQLLQLKKLLVENEKDFIEALWKDLHKSEQETLLYETHFIIEEIDQTISELKKWMAPKKVGKNILQIIDGAYVKSEPLGVVLIIGAWNFPVQLLLGPMIGAIAAGNTIVLKPSEVSEHTSALISKLIPSYMSPDVVSVVTGGADETASLLKNRFDHIFFTGSFSVGKIIYKAAAEHLTPVTLELGGKCPVIIDEDIDINIAARRIAWGKLINCGQICVAADYVLMINKNKEQFIQVFKDSVKEFYGEKIEESPDYCRIINEKHFDRISKLLNETKGNIVSGGTLDKEKLYISPTVVDNVKEDDSLMKDELFAPILPIVECESIDKAIEFIKKKSKPLSLYLFSNNQGNIDKILNKTSSGNVLINDLLLNMCCEHLPFGGVGGSGFGRYHGKFTFDTFSHEKAVLHRTTWFENVLFMRYPPYGDNKITWAKRISKKIKVYNILFYPYFYNKIYIAMFLNDKNSTSRFVGVVAVVVSITALLSSVLYIPNLIWKIQNIHNQIKIDSDEFRILAKDAWNNLQKIKQVTRQKRDAYNGGYGDGGIKAFFPDGKSQGVDGFVSTGPQCKCNSRNLCPAGPPGLPGQPGLDGEPGLPGEPGAPGLAGIAPPVTLNTNMGCRVCPNGPPGPVGPPGEVGPEGQPGTPGPSGRPGEEGRIGYPGNPGIPGEMGPSGKDGEKGSPGAPGTLGIKGEKGEKGSQGPSGKKGSPGYPGSDGQRGNDGGQGPPGPRGLPGRQGNQGRPGIVGSNGVPGQDAEYCPCPPRSAGVNKPEQEMSYEFRPPSTPSYITDEGVNRGGYRARV</sequence>
<evidence type="ECO:0000256" key="3">
    <source>
        <dbReference type="ARBA" id="ARBA00023002"/>
    </source>
</evidence>
<feature type="compositionally biased region" description="Low complexity" evidence="5">
    <location>
        <begin position="1628"/>
        <end position="1638"/>
    </location>
</feature>
<dbReference type="Pfam" id="PF06209">
    <property type="entry name" value="COBRA1"/>
    <property type="match status" value="1"/>
</dbReference>
<dbReference type="InterPro" id="IPR016161">
    <property type="entry name" value="Ald_DH/histidinol_DH"/>
</dbReference>
<dbReference type="CDD" id="cd07087">
    <property type="entry name" value="ALDH_F3-13-14_CALDH-like"/>
    <property type="match status" value="1"/>
</dbReference>
<evidence type="ECO:0000256" key="2">
    <source>
        <dbReference type="ARBA" id="ARBA00022737"/>
    </source>
</evidence>
<evidence type="ECO:0000256" key="1">
    <source>
        <dbReference type="ARBA" id="ARBA00009986"/>
    </source>
</evidence>
<dbReference type="PROSITE" id="PS50896">
    <property type="entry name" value="LISH"/>
    <property type="match status" value="1"/>
</dbReference>
<evidence type="ECO:0000313" key="8">
    <source>
        <dbReference type="Proteomes" id="UP000035681"/>
    </source>
</evidence>
<dbReference type="FunFam" id="3.40.309.10:FF:000025">
    <property type="entry name" value="Aldehyde dehydrogenase"/>
    <property type="match status" value="1"/>
</dbReference>
<dbReference type="WBParaSite" id="TCONS_00010629.p1">
    <property type="protein sequence ID" value="TCONS_00010629.p1"/>
    <property type="gene ID" value="XLOC_004015"/>
</dbReference>
<feature type="compositionally biased region" description="Low complexity" evidence="5">
    <location>
        <begin position="1483"/>
        <end position="1492"/>
    </location>
</feature>
<keyword evidence="6" id="KW-1133">Transmembrane helix</keyword>
<dbReference type="Gene3D" id="3.40.309.10">
    <property type="entry name" value="Aldehyde Dehydrogenase, Chain A, domain 2"/>
    <property type="match status" value="1"/>
</dbReference>
<protein>
    <submittedName>
        <fullName evidence="9">Aldehyde dehydrogenase</fullName>
    </submittedName>
</protein>
<feature type="domain" description="CTLH" evidence="7">
    <location>
        <begin position="102"/>
        <end position="156"/>
    </location>
</feature>